<keyword evidence="3" id="KW-1185">Reference proteome</keyword>
<dbReference type="InterPro" id="IPR046347">
    <property type="entry name" value="bZIP_sf"/>
</dbReference>
<gene>
    <name evidence="2" type="ORF">VCUG_02542</name>
</gene>
<dbReference type="HOGENOM" id="CLU_1332758_0_0_1"/>
<dbReference type="RefSeq" id="XP_008075549.1">
    <property type="nucleotide sequence ID" value="XM_008077358.1"/>
</dbReference>
<dbReference type="InterPro" id="IPR004827">
    <property type="entry name" value="bZIP"/>
</dbReference>
<dbReference type="PROSITE" id="PS00036">
    <property type="entry name" value="BZIP_BASIC"/>
    <property type="match status" value="1"/>
</dbReference>
<dbReference type="STRING" id="948595.L2GRR4"/>
<feature type="domain" description="BZIP" evidence="1">
    <location>
        <begin position="86"/>
        <end position="100"/>
    </location>
</feature>
<evidence type="ECO:0000259" key="1">
    <source>
        <dbReference type="PROSITE" id="PS00036"/>
    </source>
</evidence>
<evidence type="ECO:0000313" key="2">
    <source>
        <dbReference type="EMBL" id="ELA45968.1"/>
    </source>
</evidence>
<dbReference type="EMBL" id="GL877476">
    <property type="protein sequence ID" value="ELA45968.1"/>
    <property type="molecule type" value="Genomic_DNA"/>
</dbReference>
<dbReference type="OrthoDB" id="2187714at2759"/>
<sequence>MQPRNLLKIEKLEFKEYSGKMMSHPDNISPNDISSIRRKESTQKIAYDDTSRISFVGATPHRTDVVHDGVPSNYNMDIFYMKSIWKKERNRLAAKKSREKKAKLMKEYEINEKKNIQEIMLLKQAIYDYDNILKEFFIYIENVLNESNVQGDNLVALFDFLCRLKKPGKDYYIENVNSCMERSLVVTNNQIYTLAIKIRNRLNEMWNQRRRG</sequence>
<protein>
    <recommendedName>
        <fullName evidence="1">BZIP domain-containing protein</fullName>
    </recommendedName>
</protein>
<dbReference type="GO" id="GO:0003700">
    <property type="term" value="F:DNA-binding transcription factor activity"/>
    <property type="evidence" value="ECO:0007669"/>
    <property type="project" value="InterPro"/>
</dbReference>
<dbReference type="Gene3D" id="1.20.5.170">
    <property type="match status" value="1"/>
</dbReference>
<evidence type="ECO:0000313" key="3">
    <source>
        <dbReference type="Proteomes" id="UP000011081"/>
    </source>
</evidence>
<dbReference type="GeneID" id="19880403"/>
<dbReference type="VEuPathDB" id="MicrosporidiaDB:VCUG_02542"/>
<dbReference type="CDD" id="cd14686">
    <property type="entry name" value="bZIP"/>
    <property type="match status" value="1"/>
</dbReference>
<dbReference type="InParanoid" id="L2GRR4"/>
<dbReference type="Proteomes" id="UP000011081">
    <property type="component" value="Unassembled WGS sequence"/>
</dbReference>
<dbReference type="SUPFAM" id="SSF57959">
    <property type="entry name" value="Leucine zipper domain"/>
    <property type="match status" value="1"/>
</dbReference>
<proteinExistence type="predicted"/>
<organism evidence="2 3">
    <name type="scientific">Vavraia culicis (isolate floridensis)</name>
    <name type="common">Microsporidian parasite</name>
    <dbReference type="NCBI Taxonomy" id="948595"/>
    <lineage>
        <taxon>Eukaryota</taxon>
        <taxon>Fungi</taxon>
        <taxon>Fungi incertae sedis</taxon>
        <taxon>Microsporidia</taxon>
        <taxon>Pleistophoridae</taxon>
        <taxon>Vavraia</taxon>
    </lineage>
</organism>
<name>L2GRR4_VAVCU</name>
<dbReference type="AlphaFoldDB" id="L2GRR4"/>
<dbReference type="OMA" id="NEMWNQR"/>
<reference evidence="3" key="1">
    <citation type="submission" date="2011-03" db="EMBL/GenBank/DDBJ databases">
        <title>The genome sequence of Vavraia culicis strain floridensis.</title>
        <authorList>
            <consortium name="The Broad Institute Genome Sequencing Platform"/>
            <person name="Cuomo C."/>
            <person name="Becnel J."/>
            <person name="Sanscrainte N."/>
            <person name="Young S.K."/>
            <person name="Zeng Q."/>
            <person name="Gargeya S."/>
            <person name="Fitzgerald M."/>
            <person name="Haas B."/>
            <person name="Abouelleil A."/>
            <person name="Alvarado L."/>
            <person name="Arachchi H.M."/>
            <person name="Berlin A."/>
            <person name="Chapman S.B."/>
            <person name="Gearin G."/>
            <person name="Goldberg J."/>
            <person name="Griggs A."/>
            <person name="Gujja S."/>
            <person name="Hansen M."/>
            <person name="Heiman D."/>
            <person name="Howarth C."/>
            <person name="Larimer J."/>
            <person name="Lui A."/>
            <person name="MacDonald P.J.P."/>
            <person name="McCowen C."/>
            <person name="Montmayeur A."/>
            <person name="Murphy C."/>
            <person name="Neiman D."/>
            <person name="Pearson M."/>
            <person name="Priest M."/>
            <person name="Roberts A."/>
            <person name="Saif S."/>
            <person name="Shea T."/>
            <person name="Sisk P."/>
            <person name="Stolte C."/>
            <person name="Sykes S."/>
            <person name="Wortman J."/>
            <person name="Nusbaum C."/>
            <person name="Birren B."/>
        </authorList>
    </citation>
    <scope>NUCLEOTIDE SEQUENCE [LARGE SCALE GENOMIC DNA]</scope>
    <source>
        <strain evidence="3">floridensis</strain>
    </source>
</reference>
<accession>L2GRR4</accession>